<proteinExistence type="inferred from homology"/>
<name>A0A3E0AZU0_9STAP</name>
<sequence length="116" mass="13705">MVNVYDQANALESALRESEEFQQMKELYSKVNEDAESKKLFDDFRDIQMTLQQKQMQGEELLEEEIQKAQNSAQEIENDENIKGLMEAEQKMSQLIQDLNRVIMKPIEELYEINNQ</sequence>
<accession>A0A3E0AZU0</accession>
<evidence type="ECO:0000313" key="4">
    <source>
        <dbReference type="Proteomes" id="UP000257076"/>
    </source>
</evidence>
<reference evidence="3 4" key="1">
    <citation type="submission" date="2018-08" db="EMBL/GenBank/DDBJ databases">
        <title>Genomic Encyclopedia of Type Strains, Phase IV (KMG-IV): sequencing the most valuable type-strain genomes for metagenomic binning, comparative biology and taxonomic classification.</title>
        <authorList>
            <person name="Goeker M."/>
        </authorList>
    </citation>
    <scope>NUCLEOTIDE SEQUENCE [LARGE SCALE GENOMIC DNA]</scope>
    <source>
        <strain evidence="3 4">DSM 17274</strain>
    </source>
</reference>
<dbReference type="Pfam" id="PF06133">
    <property type="entry name" value="Com_YlbF"/>
    <property type="match status" value="1"/>
</dbReference>
<keyword evidence="4" id="KW-1185">Reference proteome</keyword>
<evidence type="ECO:0000256" key="1">
    <source>
        <dbReference type="HAMAP-Rule" id="MF_01526"/>
    </source>
</evidence>
<organism evidence="3 4">
    <name type="scientific">Jeotgalicoccus halotolerans</name>
    <dbReference type="NCBI Taxonomy" id="157227"/>
    <lineage>
        <taxon>Bacteria</taxon>
        <taxon>Bacillati</taxon>
        <taxon>Bacillota</taxon>
        <taxon>Bacilli</taxon>
        <taxon>Bacillales</taxon>
        <taxon>Staphylococcaceae</taxon>
        <taxon>Jeotgalicoccus</taxon>
    </lineage>
</organism>
<evidence type="ECO:0000256" key="2">
    <source>
        <dbReference type="SAM" id="Coils"/>
    </source>
</evidence>
<protein>
    <recommendedName>
        <fullName evidence="1">UPF0342 protein DFR63_0265</fullName>
    </recommendedName>
</protein>
<dbReference type="AlphaFoldDB" id="A0A3E0AZU0"/>
<dbReference type="HAMAP" id="MF_01526">
    <property type="entry name" value="UPF0342"/>
    <property type="match status" value="1"/>
</dbReference>
<dbReference type="SUPFAM" id="SSF158622">
    <property type="entry name" value="YheA/YmcA-like"/>
    <property type="match status" value="1"/>
</dbReference>
<dbReference type="Gene3D" id="1.20.1500.10">
    <property type="entry name" value="YheA/YmcA-like"/>
    <property type="match status" value="1"/>
</dbReference>
<dbReference type="InterPro" id="IPR023378">
    <property type="entry name" value="YheA/YmcA-like_dom_sf"/>
</dbReference>
<dbReference type="Proteomes" id="UP000257076">
    <property type="component" value="Unassembled WGS sequence"/>
</dbReference>
<gene>
    <name evidence="3" type="ORF">DFR63_0265</name>
</gene>
<feature type="coiled-coil region" evidence="2">
    <location>
        <begin position="59"/>
        <end position="105"/>
    </location>
</feature>
<dbReference type="InterPro" id="IPR010368">
    <property type="entry name" value="Com_YlbF"/>
</dbReference>
<evidence type="ECO:0000313" key="3">
    <source>
        <dbReference type="EMBL" id="REG25241.1"/>
    </source>
</evidence>
<dbReference type="RefSeq" id="WP_115883947.1">
    <property type="nucleotide sequence ID" value="NZ_CBCSHX010000001.1"/>
</dbReference>
<comment type="caution">
    <text evidence="3">The sequence shown here is derived from an EMBL/GenBank/DDBJ whole genome shotgun (WGS) entry which is preliminary data.</text>
</comment>
<comment type="similarity">
    <text evidence="1">Belongs to the UPF0342 family.</text>
</comment>
<dbReference type="EMBL" id="QUMW01000009">
    <property type="protein sequence ID" value="REG25241.1"/>
    <property type="molecule type" value="Genomic_DNA"/>
</dbReference>
<dbReference type="OrthoDB" id="9811402at2"/>
<keyword evidence="2" id="KW-0175">Coiled coil</keyword>